<dbReference type="Gene3D" id="3.30.1360.40">
    <property type="match status" value="1"/>
</dbReference>
<dbReference type="AlphaFoldDB" id="A0A381ZLV6"/>
<protein>
    <recommendedName>
        <fullName evidence="5">Ribosome recycling factor domain-containing protein</fullName>
    </recommendedName>
</protein>
<evidence type="ECO:0000256" key="3">
    <source>
        <dbReference type="ARBA" id="ARBA00022490"/>
    </source>
</evidence>
<dbReference type="GO" id="GO:0002184">
    <property type="term" value="P:cytoplasmic translational termination"/>
    <property type="evidence" value="ECO:0007669"/>
    <property type="project" value="TreeGrafter"/>
</dbReference>
<dbReference type="NCBIfam" id="TIGR00496">
    <property type="entry name" value="frr"/>
    <property type="match status" value="1"/>
</dbReference>
<dbReference type="GO" id="GO:0005829">
    <property type="term" value="C:cytosol"/>
    <property type="evidence" value="ECO:0007669"/>
    <property type="project" value="GOC"/>
</dbReference>
<evidence type="ECO:0000256" key="2">
    <source>
        <dbReference type="ARBA" id="ARBA00005912"/>
    </source>
</evidence>
<evidence type="ECO:0000259" key="5">
    <source>
        <dbReference type="Pfam" id="PF01765"/>
    </source>
</evidence>
<reference evidence="6" key="1">
    <citation type="submission" date="2018-05" db="EMBL/GenBank/DDBJ databases">
        <authorList>
            <person name="Lanie J.A."/>
            <person name="Ng W.-L."/>
            <person name="Kazmierczak K.M."/>
            <person name="Andrzejewski T.M."/>
            <person name="Davidsen T.M."/>
            <person name="Wayne K.J."/>
            <person name="Tettelin H."/>
            <person name="Glass J.I."/>
            <person name="Rusch D."/>
            <person name="Podicherti R."/>
            <person name="Tsui H.-C.T."/>
            <person name="Winkler M.E."/>
        </authorList>
    </citation>
    <scope>NUCLEOTIDE SEQUENCE</scope>
</reference>
<feature type="domain" description="Ribosome recycling factor" evidence="5">
    <location>
        <begin position="22"/>
        <end position="183"/>
    </location>
</feature>
<evidence type="ECO:0000256" key="1">
    <source>
        <dbReference type="ARBA" id="ARBA00004496"/>
    </source>
</evidence>
<evidence type="ECO:0000256" key="4">
    <source>
        <dbReference type="ARBA" id="ARBA00022917"/>
    </source>
</evidence>
<dbReference type="InterPro" id="IPR023584">
    <property type="entry name" value="Ribosome_recyc_fac_dom"/>
</dbReference>
<dbReference type="InterPro" id="IPR002661">
    <property type="entry name" value="Ribosome_recyc_fac"/>
</dbReference>
<accession>A0A381ZLV6</accession>
<evidence type="ECO:0000313" key="6">
    <source>
        <dbReference type="EMBL" id="SVA90276.1"/>
    </source>
</evidence>
<comment type="similarity">
    <text evidence="2">Belongs to the RRF family.</text>
</comment>
<dbReference type="Gene3D" id="1.10.132.20">
    <property type="entry name" value="Ribosome-recycling factor"/>
    <property type="match status" value="1"/>
</dbReference>
<sequence length="185" mass="20952">VIEDVRKDASGRMDKSVLALTKMLIGVRTGRAHTGLLENIKAKYYGADTPLNQVANLSIEDSRTLTVTPWEQEMVAVIEKAIRNSDLGLNPVTAGNVIRVPLPDLTEERRKDLVRLVKKEGEQSRVAVRNIRRDALGDLKELLKEKLITEDDEHRAHHMIQELTDKSIAAIDKILEEKHQEIMEF</sequence>
<keyword evidence="3" id="KW-0963">Cytoplasm</keyword>
<dbReference type="PANTHER" id="PTHR20982">
    <property type="entry name" value="RIBOSOME RECYCLING FACTOR"/>
    <property type="match status" value="1"/>
</dbReference>
<feature type="non-terminal residue" evidence="6">
    <location>
        <position position="1"/>
    </location>
</feature>
<dbReference type="GO" id="GO:0043023">
    <property type="term" value="F:ribosomal large subunit binding"/>
    <property type="evidence" value="ECO:0007669"/>
    <property type="project" value="TreeGrafter"/>
</dbReference>
<gene>
    <name evidence="6" type="ORF">METZ01_LOCUS143130</name>
</gene>
<organism evidence="6">
    <name type="scientific">marine metagenome</name>
    <dbReference type="NCBI Taxonomy" id="408172"/>
    <lineage>
        <taxon>unclassified sequences</taxon>
        <taxon>metagenomes</taxon>
        <taxon>ecological metagenomes</taxon>
    </lineage>
</organism>
<name>A0A381ZLV6_9ZZZZ</name>
<dbReference type="PANTHER" id="PTHR20982:SF3">
    <property type="entry name" value="MITOCHONDRIAL RIBOSOME RECYCLING FACTOR PSEUDO 1"/>
    <property type="match status" value="1"/>
</dbReference>
<dbReference type="EMBL" id="UINC01021848">
    <property type="protein sequence ID" value="SVA90276.1"/>
    <property type="molecule type" value="Genomic_DNA"/>
</dbReference>
<dbReference type="SUPFAM" id="SSF55194">
    <property type="entry name" value="Ribosome recycling factor, RRF"/>
    <property type="match status" value="1"/>
</dbReference>
<comment type="subcellular location">
    <subcellularLocation>
        <location evidence="1">Cytoplasm</location>
    </subcellularLocation>
</comment>
<keyword evidence="4" id="KW-0648">Protein biosynthesis</keyword>
<dbReference type="FunFam" id="3.30.1360.40:FF:000001">
    <property type="entry name" value="Ribosome-recycling factor"/>
    <property type="match status" value="1"/>
</dbReference>
<proteinExistence type="inferred from homology"/>
<dbReference type="CDD" id="cd00520">
    <property type="entry name" value="RRF"/>
    <property type="match status" value="1"/>
</dbReference>
<dbReference type="HAMAP" id="MF_00040">
    <property type="entry name" value="RRF"/>
    <property type="match status" value="1"/>
</dbReference>
<dbReference type="Pfam" id="PF01765">
    <property type="entry name" value="RRF"/>
    <property type="match status" value="1"/>
</dbReference>
<dbReference type="InterPro" id="IPR036191">
    <property type="entry name" value="RRF_sf"/>
</dbReference>
<dbReference type="FunFam" id="1.10.132.20:FF:000001">
    <property type="entry name" value="Ribosome-recycling factor"/>
    <property type="match status" value="1"/>
</dbReference>